<feature type="domain" description="DUF7079" evidence="1">
    <location>
        <begin position="6"/>
        <end position="107"/>
    </location>
</feature>
<organism evidence="2 3">
    <name type="scientific">Acinetobacter calcoaceticus</name>
    <dbReference type="NCBI Taxonomy" id="471"/>
    <lineage>
        <taxon>Bacteria</taxon>
        <taxon>Pseudomonadati</taxon>
        <taxon>Pseudomonadota</taxon>
        <taxon>Gammaproteobacteria</taxon>
        <taxon>Moraxellales</taxon>
        <taxon>Moraxellaceae</taxon>
        <taxon>Acinetobacter</taxon>
        <taxon>Acinetobacter calcoaceticus/baumannii complex</taxon>
    </lineage>
</organism>
<name>A0A4R1XR86_ACICA</name>
<dbReference type="InterPro" id="IPR055507">
    <property type="entry name" value="DUF7079"/>
</dbReference>
<sequence length="112" mass="13319">MWNLENLWFSLSGLFIDNEVDYKSIAEQISSYDIDTIEFYLFYNVAPVCSINIEQTIPVIWSFFDKNELIQDIKLHGISSTDQITLKRKIAAKLYKFKYKKEWEILKGLLRK</sequence>
<protein>
    <recommendedName>
        <fullName evidence="1">DUF7079 domain-containing protein</fullName>
    </recommendedName>
</protein>
<dbReference type="Pfam" id="PF23296">
    <property type="entry name" value="DUF7079"/>
    <property type="match status" value="1"/>
</dbReference>
<dbReference type="AlphaFoldDB" id="A0A4R1XR86"/>
<reference evidence="2 3" key="1">
    <citation type="submission" date="2019-03" db="EMBL/GenBank/DDBJ databases">
        <title>Genomic analyses of the natural microbiome of Caenorhabditis elegans.</title>
        <authorList>
            <person name="Samuel B."/>
        </authorList>
    </citation>
    <scope>NUCLEOTIDE SEQUENCE [LARGE SCALE GENOMIC DNA]</scope>
    <source>
        <strain evidence="2 3">JUb89</strain>
    </source>
</reference>
<proteinExistence type="predicted"/>
<comment type="caution">
    <text evidence="2">The sequence shown here is derived from an EMBL/GenBank/DDBJ whole genome shotgun (WGS) entry which is preliminary data.</text>
</comment>
<dbReference type="EMBL" id="SLVJ01000011">
    <property type="protein sequence ID" value="TCM66814.1"/>
    <property type="molecule type" value="Genomic_DNA"/>
</dbReference>
<evidence type="ECO:0000313" key="2">
    <source>
        <dbReference type="EMBL" id="TCM66814.1"/>
    </source>
</evidence>
<accession>A0A4R1XR86</accession>
<keyword evidence="3" id="KW-1185">Reference proteome</keyword>
<dbReference type="OrthoDB" id="8684941at2"/>
<gene>
    <name evidence="2" type="ORF">EC844_111104</name>
</gene>
<dbReference type="Proteomes" id="UP000294963">
    <property type="component" value="Unassembled WGS sequence"/>
</dbReference>
<evidence type="ECO:0000259" key="1">
    <source>
        <dbReference type="Pfam" id="PF23296"/>
    </source>
</evidence>
<evidence type="ECO:0000313" key="3">
    <source>
        <dbReference type="Proteomes" id="UP000294963"/>
    </source>
</evidence>